<gene>
    <name evidence="7" type="ORF">J5O05_14740</name>
</gene>
<dbReference type="KEGG" id="pxi:J5O05_14740"/>
<dbReference type="PANTHER" id="PTHR42852:SF6">
    <property type="entry name" value="THIOL:DISULFIDE INTERCHANGE PROTEIN DSBE"/>
    <property type="match status" value="1"/>
</dbReference>
<feature type="domain" description="Thioredoxin" evidence="6">
    <location>
        <begin position="35"/>
        <end position="186"/>
    </location>
</feature>
<evidence type="ECO:0000256" key="5">
    <source>
        <dbReference type="ARBA" id="ARBA00023284"/>
    </source>
</evidence>
<evidence type="ECO:0000256" key="2">
    <source>
        <dbReference type="ARBA" id="ARBA00007758"/>
    </source>
</evidence>
<dbReference type="InterPro" id="IPR050553">
    <property type="entry name" value="Thioredoxin_ResA/DsbE_sf"/>
</dbReference>
<dbReference type="Pfam" id="PF08534">
    <property type="entry name" value="Redoxin"/>
    <property type="match status" value="1"/>
</dbReference>
<proteinExistence type="inferred from homology"/>
<comment type="similarity">
    <text evidence="2">Belongs to the thioredoxin family. DsbE subfamily.</text>
</comment>
<keyword evidence="4" id="KW-1015">Disulfide bond</keyword>
<dbReference type="PROSITE" id="PS00194">
    <property type="entry name" value="THIOREDOXIN_1"/>
    <property type="match status" value="1"/>
</dbReference>
<name>A0A975DH39_9GAMM</name>
<keyword evidence="5" id="KW-0676">Redox-active center</keyword>
<dbReference type="GO" id="GO:0015036">
    <property type="term" value="F:disulfide oxidoreductase activity"/>
    <property type="evidence" value="ECO:0007669"/>
    <property type="project" value="InterPro"/>
</dbReference>
<dbReference type="InterPro" id="IPR013766">
    <property type="entry name" value="Thioredoxin_domain"/>
</dbReference>
<dbReference type="PROSITE" id="PS51352">
    <property type="entry name" value="THIOREDOXIN_2"/>
    <property type="match status" value="1"/>
</dbReference>
<dbReference type="EMBL" id="CP072133">
    <property type="protein sequence ID" value="QTH71090.1"/>
    <property type="molecule type" value="Genomic_DNA"/>
</dbReference>
<dbReference type="GO" id="GO:0017004">
    <property type="term" value="P:cytochrome complex assembly"/>
    <property type="evidence" value="ECO:0007669"/>
    <property type="project" value="UniProtKB-KW"/>
</dbReference>
<dbReference type="InterPro" id="IPR004799">
    <property type="entry name" value="Periplasmic_diS_OxRdtase_DsbE"/>
</dbReference>
<evidence type="ECO:0000256" key="4">
    <source>
        <dbReference type="ARBA" id="ARBA00023157"/>
    </source>
</evidence>
<dbReference type="InterPro" id="IPR017937">
    <property type="entry name" value="Thioredoxin_CS"/>
</dbReference>
<dbReference type="Proteomes" id="UP000664904">
    <property type="component" value="Chromosome"/>
</dbReference>
<evidence type="ECO:0000256" key="1">
    <source>
        <dbReference type="ARBA" id="ARBA00004383"/>
    </source>
</evidence>
<keyword evidence="8" id="KW-1185">Reference proteome</keyword>
<evidence type="ECO:0000259" key="6">
    <source>
        <dbReference type="PROSITE" id="PS51352"/>
    </source>
</evidence>
<dbReference type="Gene3D" id="3.40.30.10">
    <property type="entry name" value="Glutaredoxin"/>
    <property type="match status" value="1"/>
</dbReference>
<evidence type="ECO:0000313" key="8">
    <source>
        <dbReference type="Proteomes" id="UP000664904"/>
    </source>
</evidence>
<dbReference type="GO" id="GO:0030288">
    <property type="term" value="C:outer membrane-bounded periplasmic space"/>
    <property type="evidence" value="ECO:0007669"/>
    <property type="project" value="InterPro"/>
</dbReference>
<dbReference type="NCBIfam" id="TIGR00385">
    <property type="entry name" value="dsbE"/>
    <property type="match status" value="1"/>
</dbReference>
<organism evidence="7 8">
    <name type="scientific">Pseudoalteromonas xiamenensis</name>
    <dbReference type="NCBI Taxonomy" id="882626"/>
    <lineage>
        <taxon>Bacteria</taxon>
        <taxon>Pseudomonadati</taxon>
        <taxon>Pseudomonadota</taxon>
        <taxon>Gammaproteobacteria</taxon>
        <taxon>Alteromonadales</taxon>
        <taxon>Pseudoalteromonadaceae</taxon>
        <taxon>Pseudoalteromonas</taxon>
    </lineage>
</organism>
<keyword evidence="3" id="KW-0201">Cytochrome c-type biogenesis</keyword>
<comment type="subcellular location">
    <subcellularLocation>
        <location evidence="1">Cell inner membrane</location>
        <topology evidence="1">Single-pass membrane protein</topology>
        <orientation evidence="1">Periplasmic side</orientation>
    </subcellularLocation>
</comment>
<dbReference type="RefSeq" id="WP_208842731.1">
    <property type="nucleotide sequence ID" value="NZ_CP072133.1"/>
</dbReference>
<dbReference type="InterPro" id="IPR013740">
    <property type="entry name" value="Redoxin"/>
</dbReference>
<dbReference type="AlphaFoldDB" id="A0A975DH39"/>
<dbReference type="SUPFAM" id="SSF52833">
    <property type="entry name" value="Thioredoxin-like"/>
    <property type="match status" value="1"/>
</dbReference>
<evidence type="ECO:0000256" key="3">
    <source>
        <dbReference type="ARBA" id="ARBA00022748"/>
    </source>
</evidence>
<accession>A0A975DH39</accession>
<dbReference type="GO" id="GO:0005886">
    <property type="term" value="C:plasma membrane"/>
    <property type="evidence" value="ECO:0007669"/>
    <property type="project" value="UniProtKB-SubCell"/>
</dbReference>
<sequence length="190" mass="21378">MNKKVLGLVPLAIFILLSVFLYQGLFGNPREIQTGRLGHNMPAFSLPDLMDEKKTWTDKELQGEVYLLNVWGTWCPTCLAELGYLTELKEKGVKIVGLYYDQAYDPDFGDKFDVVALREEVNNMLSRAGNPYAFNILDLNRSLALDLGVSGAPETFLVNKEGKILVHHTGDMNTRVWRAKFAPAIQELTP</sequence>
<evidence type="ECO:0000313" key="7">
    <source>
        <dbReference type="EMBL" id="QTH71090.1"/>
    </source>
</evidence>
<protein>
    <submittedName>
        <fullName evidence="7">DsbE family thiol:disulfide interchange protein</fullName>
    </submittedName>
</protein>
<dbReference type="PANTHER" id="PTHR42852">
    <property type="entry name" value="THIOL:DISULFIDE INTERCHANGE PROTEIN DSBE"/>
    <property type="match status" value="1"/>
</dbReference>
<dbReference type="InterPro" id="IPR036249">
    <property type="entry name" value="Thioredoxin-like_sf"/>
</dbReference>
<reference evidence="7" key="1">
    <citation type="submission" date="2021-03" db="EMBL/GenBank/DDBJ databases">
        <title>Complete Genome of Pseudoalteromonas xiamenensis STKMTI.2, a new potential marine bacterium producing anti-Vibrio compounds.</title>
        <authorList>
            <person name="Handayani D.P."/>
            <person name="Isnansetyo A."/>
            <person name="Istiqomah I."/>
            <person name="Jumina J."/>
        </authorList>
    </citation>
    <scope>NUCLEOTIDE SEQUENCE</scope>
    <source>
        <strain evidence="7">STKMTI.2</strain>
    </source>
</reference>